<dbReference type="Pfam" id="PF01970">
    <property type="entry name" value="TctA"/>
    <property type="match status" value="1"/>
</dbReference>
<keyword evidence="1" id="KW-0812">Transmembrane</keyword>
<accession>A0ABT9W167</accession>
<dbReference type="InterPro" id="IPR002823">
    <property type="entry name" value="DUF112_TM"/>
</dbReference>
<feature type="transmembrane region" description="Helical" evidence="1">
    <location>
        <begin position="58"/>
        <end position="83"/>
    </location>
</feature>
<gene>
    <name evidence="3" type="ORF">J2S11_002907</name>
</gene>
<protein>
    <submittedName>
        <fullName evidence="3">Tricarboxylic transport membrane protein</fullName>
    </submittedName>
</protein>
<keyword evidence="1" id="KW-0472">Membrane</keyword>
<comment type="caution">
    <text evidence="3">The sequence shown here is derived from an EMBL/GenBank/DDBJ whole genome shotgun (WGS) entry which is preliminary data.</text>
</comment>
<feature type="transmembrane region" description="Helical" evidence="1">
    <location>
        <begin position="103"/>
        <end position="132"/>
    </location>
</feature>
<organism evidence="3 4">
    <name type="scientific">Caldalkalibacillus horti</name>
    <dbReference type="NCBI Taxonomy" id="77523"/>
    <lineage>
        <taxon>Bacteria</taxon>
        <taxon>Bacillati</taxon>
        <taxon>Bacillota</taxon>
        <taxon>Bacilli</taxon>
        <taxon>Bacillales</taxon>
        <taxon>Bacillaceae</taxon>
        <taxon>Caldalkalibacillus</taxon>
    </lineage>
</organism>
<name>A0ABT9W167_9BACI</name>
<evidence type="ECO:0000313" key="3">
    <source>
        <dbReference type="EMBL" id="MDQ0166990.1"/>
    </source>
</evidence>
<feature type="domain" description="DUF112" evidence="2">
    <location>
        <begin position="17"/>
        <end position="436"/>
    </location>
</feature>
<feature type="transmembrane region" description="Helical" evidence="1">
    <location>
        <begin position="352"/>
        <end position="379"/>
    </location>
</feature>
<feature type="transmembrane region" description="Helical" evidence="1">
    <location>
        <begin position="167"/>
        <end position="185"/>
    </location>
</feature>
<feature type="transmembrane region" description="Helical" evidence="1">
    <location>
        <begin position="319"/>
        <end position="340"/>
    </location>
</feature>
<keyword evidence="4" id="KW-1185">Reference proteome</keyword>
<reference evidence="3 4" key="1">
    <citation type="submission" date="2023-07" db="EMBL/GenBank/DDBJ databases">
        <title>Genomic Encyclopedia of Type Strains, Phase IV (KMG-IV): sequencing the most valuable type-strain genomes for metagenomic binning, comparative biology and taxonomic classification.</title>
        <authorList>
            <person name="Goeker M."/>
        </authorList>
    </citation>
    <scope>NUCLEOTIDE SEQUENCE [LARGE SCALE GENOMIC DNA]</scope>
    <source>
        <strain evidence="3 4">DSM 12751</strain>
    </source>
</reference>
<feature type="transmembrane region" description="Helical" evidence="1">
    <location>
        <begin position="197"/>
        <end position="220"/>
    </location>
</feature>
<evidence type="ECO:0000313" key="4">
    <source>
        <dbReference type="Proteomes" id="UP001235840"/>
    </source>
</evidence>
<dbReference type="RefSeq" id="WP_307395649.1">
    <property type="nucleotide sequence ID" value="NZ_BAAADK010000030.1"/>
</dbReference>
<evidence type="ECO:0000256" key="1">
    <source>
        <dbReference type="SAM" id="Phobius"/>
    </source>
</evidence>
<dbReference type="PANTHER" id="PTHR35342">
    <property type="entry name" value="TRICARBOXYLIC TRANSPORT PROTEIN"/>
    <property type="match status" value="1"/>
</dbReference>
<feature type="transmembrane region" description="Helical" evidence="1">
    <location>
        <begin position="459"/>
        <end position="484"/>
    </location>
</feature>
<dbReference type="PANTHER" id="PTHR35342:SF5">
    <property type="entry name" value="TRICARBOXYLIC TRANSPORT PROTEIN"/>
    <property type="match status" value="1"/>
</dbReference>
<dbReference type="EMBL" id="JAUSTY010000012">
    <property type="protein sequence ID" value="MDQ0166990.1"/>
    <property type="molecule type" value="Genomic_DNA"/>
</dbReference>
<evidence type="ECO:0000259" key="2">
    <source>
        <dbReference type="Pfam" id="PF01970"/>
    </source>
</evidence>
<dbReference type="Proteomes" id="UP001235840">
    <property type="component" value="Unassembled WGS sequence"/>
</dbReference>
<feature type="transmembrane region" description="Helical" evidence="1">
    <location>
        <begin position="388"/>
        <end position="405"/>
    </location>
</feature>
<feature type="transmembrane region" description="Helical" evidence="1">
    <location>
        <begin position="411"/>
        <end position="427"/>
    </location>
</feature>
<feature type="transmembrane region" description="Helical" evidence="1">
    <location>
        <begin position="144"/>
        <end position="161"/>
    </location>
</feature>
<sequence length="508" mass="53625">MENWEYLLIPFVNLDLLLLVAVGTVAGIFIGAIPGLSVTLATALLLSLTYSWDLLPAIVLMLGVYFGGVYGGSRAAILVNIPGGPSSLATSFDGYPMAQRGEAGLAIGLTTIASVIGGIVGVIVLATAAPFVASFAIQFAPRDYFLLATLGLLLVGSLSKGSMSKGIFAAGIGVIIGLVGMDPVTGSGRFTFGQLQLMGGINFIIALLGLFGLSEVLYQIKKLKDEGKMINVISKIIPPFRLLFNLLPLSLRVSVIGVLTGALPGVGGEIAALLSYDHAKRSTKNPSRPFGKGAYEGAVAPEAGNSAAIGGAMIPMLTLGIPGDAVTAIIIGALFIHGLRPGPMLMTETPDLFWVMVGSSFLANIFILIFGLALVSIFVKIVTIPKQLLLPIIVVITVIGSYAINHNIIDVYWMFAFGILGLLMKVYKFPVGPMVLGIILGPVIDISFRRAVISERGDIVQLIKTIFTQPISLVLALLIIFMLVSNTPLFKKLIGNLTAKFRRKKKTA</sequence>
<feature type="transmembrane region" description="Helical" evidence="1">
    <location>
        <begin position="434"/>
        <end position="453"/>
    </location>
</feature>
<keyword evidence="1" id="KW-1133">Transmembrane helix</keyword>
<proteinExistence type="predicted"/>
<feature type="transmembrane region" description="Helical" evidence="1">
    <location>
        <begin position="16"/>
        <end position="46"/>
    </location>
</feature>